<evidence type="ECO:0000256" key="13">
    <source>
        <dbReference type="ARBA" id="ARBA00022982"/>
    </source>
</evidence>
<dbReference type="InterPro" id="IPR004678">
    <property type="entry name" value="Cyt_c_oxidase_cbb3_su3"/>
</dbReference>
<evidence type="ECO:0000256" key="14">
    <source>
        <dbReference type="ARBA" id="ARBA00022989"/>
    </source>
</evidence>
<evidence type="ECO:0000256" key="12">
    <source>
        <dbReference type="ARBA" id="ARBA00022781"/>
    </source>
</evidence>
<dbReference type="GO" id="GO:0005886">
    <property type="term" value="C:plasma membrane"/>
    <property type="evidence" value="ECO:0007669"/>
    <property type="project" value="UniProtKB-SubCell"/>
</dbReference>
<dbReference type="InterPro" id="IPR038414">
    <property type="entry name" value="CcoP_N_sf"/>
</dbReference>
<evidence type="ECO:0000256" key="19">
    <source>
        <dbReference type="PIRNR" id="PIRNR000006"/>
    </source>
</evidence>
<dbReference type="Proteomes" id="UP001161160">
    <property type="component" value="Unassembled WGS sequence"/>
</dbReference>
<feature type="binding site" description="axial binding residue" evidence="20">
    <location>
        <position position="236"/>
    </location>
    <ligand>
        <name>heme c</name>
        <dbReference type="ChEBI" id="CHEBI:61717"/>
        <label>2</label>
    </ligand>
    <ligandPart>
        <name>Fe</name>
        <dbReference type="ChEBI" id="CHEBI:18248"/>
    </ligandPart>
</feature>
<keyword evidence="17 19" id="KW-0406">Ion transport</keyword>
<keyword evidence="12 19" id="KW-0375">Hydrogen ion transport</keyword>
<dbReference type="InterPro" id="IPR050597">
    <property type="entry name" value="Cytochrome_c_Oxidase_Subunit"/>
</dbReference>
<keyword evidence="18 19" id="KW-0472">Membrane</keyword>
<feature type="binding site" description="covalent" evidence="21">
    <location>
        <position position="235"/>
    </location>
    <ligand>
        <name>heme c</name>
        <dbReference type="ChEBI" id="CHEBI:61717"/>
        <label>2</label>
    </ligand>
</feature>
<keyword evidence="6 19" id="KW-0997">Cell inner membrane</keyword>
<dbReference type="EMBL" id="JARXYA010000005">
    <property type="protein sequence ID" value="MDH6503898.1"/>
    <property type="molecule type" value="Genomic_DNA"/>
</dbReference>
<dbReference type="Gene3D" id="6.10.280.130">
    <property type="match status" value="1"/>
</dbReference>
<dbReference type="GO" id="GO:1902600">
    <property type="term" value="P:proton transmembrane transport"/>
    <property type="evidence" value="ECO:0007669"/>
    <property type="project" value="UniProtKB-KW"/>
</dbReference>
<evidence type="ECO:0000256" key="6">
    <source>
        <dbReference type="ARBA" id="ARBA00022519"/>
    </source>
</evidence>
<dbReference type="InterPro" id="IPR009056">
    <property type="entry name" value="Cyt_c-like_dom"/>
</dbReference>
<reference evidence="24" key="1">
    <citation type="submission" date="2023-04" db="EMBL/GenBank/DDBJ databases">
        <title>Genome Encyclopedia of Bacteria and Archaea VI: Functional Genomics of Type Strains.</title>
        <authorList>
            <person name="Whitman W."/>
        </authorList>
    </citation>
    <scope>NUCLEOTIDE SEQUENCE</scope>
    <source>
        <strain evidence="24">Enz.4-51</strain>
    </source>
</reference>
<keyword evidence="8 19" id="KW-0679">Respiratory chain</keyword>
<dbReference type="PRINTS" id="PR00605">
    <property type="entry name" value="CYTCHROMECIC"/>
</dbReference>
<evidence type="ECO:0000256" key="11">
    <source>
        <dbReference type="ARBA" id="ARBA00022737"/>
    </source>
</evidence>
<comment type="cofactor">
    <cofactor evidence="19 21">
        <name>heme c</name>
        <dbReference type="ChEBI" id="CHEBI:61717"/>
    </cofactor>
    <text evidence="19 21">Binds 2 heme C groups per subunit.</text>
</comment>
<dbReference type="SUPFAM" id="SSF46626">
    <property type="entry name" value="Cytochrome c"/>
    <property type="match status" value="2"/>
</dbReference>
<evidence type="ECO:0000256" key="3">
    <source>
        <dbReference type="ARBA" id="ARBA00006113"/>
    </source>
</evidence>
<evidence type="ECO:0000256" key="21">
    <source>
        <dbReference type="PIRSR" id="PIRSR000006-2"/>
    </source>
</evidence>
<dbReference type="InterPro" id="IPR008168">
    <property type="entry name" value="Cyt_C_IC"/>
</dbReference>
<comment type="subunit">
    <text evidence="19">Component of the cbb3-type cytochrome c oxidase.</text>
</comment>
<dbReference type="GO" id="GO:0016491">
    <property type="term" value="F:oxidoreductase activity"/>
    <property type="evidence" value="ECO:0007669"/>
    <property type="project" value="UniProtKB-KW"/>
</dbReference>
<dbReference type="Gene3D" id="1.10.760.10">
    <property type="entry name" value="Cytochrome c-like domain"/>
    <property type="match status" value="2"/>
</dbReference>
<feature type="domain" description="Cytochrome c" evidence="23">
    <location>
        <begin position="219"/>
        <end position="300"/>
    </location>
</feature>
<keyword evidence="10 19" id="KW-0479">Metal-binding</keyword>
<evidence type="ECO:0000313" key="25">
    <source>
        <dbReference type="Proteomes" id="UP001161160"/>
    </source>
</evidence>
<feature type="binding site" description="axial binding residue" evidence="20">
    <location>
        <position position="150"/>
    </location>
    <ligand>
        <name>heme c</name>
        <dbReference type="ChEBI" id="CHEBI:61717"/>
        <label>1</label>
    </ligand>
    <ligandPart>
        <name>Fe</name>
        <dbReference type="ChEBI" id="CHEBI:18248"/>
    </ligandPart>
</feature>
<feature type="binding site" description="covalent" evidence="21">
    <location>
        <position position="146"/>
    </location>
    <ligand>
        <name>heme c</name>
        <dbReference type="ChEBI" id="CHEBI:61717"/>
        <label>1</label>
    </ligand>
</feature>
<feature type="binding site" description="covalent" evidence="21">
    <location>
        <position position="232"/>
    </location>
    <ligand>
        <name>heme c</name>
        <dbReference type="ChEBI" id="CHEBI:61717"/>
        <label>2</label>
    </ligand>
</feature>
<sequence length="309" mass="33697">MSDFLSSGWSTYIALVALLGIFWCIWLLFSQRKVKVVHTPDGEVADTGHVWDGDLRELNNPLPRWWMWMFLFSCIFGLVYLVLFPGLGSFPGIMGYSTRGSLMQSMETSNEELKPVMSKYVNMDIVDVAADPKALEMGQRLFLNSCAQCHGSDAGGAKGFPNLADGDWLYGGSPENIKATITYGRGGAMPAFGAVLTSAQIKDVANYIRSLSGLPVDDLKAARGAEVFKTYCVACHGADAKGNIVIGAPNLTDKTWLYGSSENTITETLLKGRNGVMPAQDKVLSPEKIQLLTAYVWSLSNNKPSQSKQ</sequence>
<comment type="function">
    <text evidence="19">C-type cytochrome. Part of the cbb3-type cytochrome c oxidase complex.</text>
</comment>
<evidence type="ECO:0000256" key="9">
    <source>
        <dbReference type="ARBA" id="ARBA00022692"/>
    </source>
</evidence>
<name>A0AA43MA15_9BURK</name>
<keyword evidence="25" id="KW-1185">Reference proteome</keyword>
<dbReference type="GO" id="GO:0020037">
    <property type="term" value="F:heme binding"/>
    <property type="evidence" value="ECO:0007669"/>
    <property type="project" value="InterPro"/>
</dbReference>
<evidence type="ECO:0000256" key="17">
    <source>
        <dbReference type="ARBA" id="ARBA00023065"/>
    </source>
</evidence>
<evidence type="ECO:0000256" key="5">
    <source>
        <dbReference type="ARBA" id="ARBA00022475"/>
    </source>
</evidence>
<feature type="transmembrane region" description="Helical" evidence="22">
    <location>
        <begin position="12"/>
        <end position="29"/>
    </location>
</feature>
<dbReference type="PIRSF" id="PIRSF000006">
    <property type="entry name" value="Cbb3-Cox_fixP"/>
    <property type="match status" value="1"/>
</dbReference>
<keyword evidence="15 19" id="KW-0560">Oxidoreductase</keyword>
<dbReference type="AlphaFoldDB" id="A0AA43MA15"/>
<dbReference type="PANTHER" id="PTHR33751">
    <property type="entry name" value="CBB3-TYPE CYTOCHROME C OXIDASE SUBUNIT FIXP"/>
    <property type="match status" value="1"/>
</dbReference>
<dbReference type="Pfam" id="PF13442">
    <property type="entry name" value="Cytochrome_CBB3"/>
    <property type="match status" value="2"/>
</dbReference>
<accession>A0AA43MA15</accession>
<dbReference type="PANTHER" id="PTHR33751:SF1">
    <property type="entry name" value="CBB3-TYPE CYTOCHROME C OXIDASE SUBUNIT FIXP"/>
    <property type="match status" value="1"/>
</dbReference>
<keyword evidence="11" id="KW-0677">Repeat</keyword>
<comment type="pathway">
    <text evidence="2 19">Energy metabolism; oxidative phosphorylation.</text>
</comment>
<evidence type="ECO:0000256" key="10">
    <source>
        <dbReference type="ARBA" id="ARBA00022723"/>
    </source>
</evidence>
<dbReference type="GO" id="GO:0009055">
    <property type="term" value="F:electron transfer activity"/>
    <property type="evidence" value="ECO:0007669"/>
    <property type="project" value="InterPro"/>
</dbReference>
<comment type="caution">
    <text evidence="24">The sequence shown here is derived from an EMBL/GenBank/DDBJ whole genome shotgun (WGS) entry which is preliminary data.</text>
</comment>
<dbReference type="GeneID" id="83596092"/>
<keyword evidence="16 19" id="KW-0408">Iron</keyword>
<evidence type="ECO:0000256" key="4">
    <source>
        <dbReference type="ARBA" id="ARBA00022448"/>
    </source>
</evidence>
<feature type="binding site" description="axial binding residue" evidence="20">
    <location>
        <position position="277"/>
    </location>
    <ligand>
        <name>heme c</name>
        <dbReference type="ChEBI" id="CHEBI:61717"/>
        <label>1</label>
    </ligand>
    <ligandPart>
        <name>Fe</name>
        <dbReference type="ChEBI" id="CHEBI:18248"/>
    </ligandPart>
</feature>
<keyword evidence="13 19" id="KW-0249">Electron transport</keyword>
<evidence type="ECO:0000256" key="8">
    <source>
        <dbReference type="ARBA" id="ARBA00022660"/>
    </source>
</evidence>
<feature type="binding site" description="covalent" evidence="21">
    <location>
        <position position="149"/>
    </location>
    <ligand>
        <name>heme c</name>
        <dbReference type="ChEBI" id="CHEBI:61717"/>
        <label>1</label>
    </ligand>
</feature>
<keyword evidence="7 19" id="KW-0349">Heme</keyword>
<dbReference type="NCBIfam" id="TIGR00782">
    <property type="entry name" value="ccoP"/>
    <property type="match status" value="1"/>
</dbReference>
<evidence type="ECO:0000256" key="22">
    <source>
        <dbReference type="SAM" id="Phobius"/>
    </source>
</evidence>
<evidence type="ECO:0000256" key="2">
    <source>
        <dbReference type="ARBA" id="ARBA00004673"/>
    </source>
</evidence>
<dbReference type="InterPro" id="IPR032858">
    <property type="entry name" value="CcoP_N"/>
</dbReference>
<dbReference type="PROSITE" id="PS51007">
    <property type="entry name" value="CYTC"/>
    <property type="match status" value="2"/>
</dbReference>
<keyword evidence="4 19" id="KW-0813">Transport</keyword>
<comment type="subcellular location">
    <subcellularLocation>
        <location evidence="1 19">Cell inner membrane</location>
    </subcellularLocation>
</comment>
<feature type="domain" description="Cytochrome c" evidence="23">
    <location>
        <begin position="133"/>
        <end position="212"/>
    </location>
</feature>
<dbReference type="InterPro" id="IPR036909">
    <property type="entry name" value="Cyt_c-like_dom_sf"/>
</dbReference>
<evidence type="ECO:0000256" key="7">
    <source>
        <dbReference type="ARBA" id="ARBA00022617"/>
    </source>
</evidence>
<dbReference type="RefSeq" id="WP_076023491.1">
    <property type="nucleotide sequence ID" value="NZ_JARXVV010000007.1"/>
</dbReference>
<evidence type="ECO:0000256" key="15">
    <source>
        <dbReference type="ARBA" id="ARBA00023002"/>
    </source>
</evidence>
<dbReference type="GO" id="GO:0005506">
    <property type="term" value="F:iron ion binding"/>
    <property type="evidence" value="ECO:0007669"/>
    <property type="project" value="InterPro"/>
</dbReference>
<feature type="transmembrane region" description="Helical" evidence="22">
    <location>
        <begin position="65"/>
        <end position="84"/>
    </location>
</feature>
<evidence type="ECO:0000256" key="20">
    <source>
        <dbReference type="PIRSR" id="PIRSR000006-1"/>
    </source>
</evidence>
<protein>
    <recommendedName>
        <fullName evidence="19">Cbb3-type cytochrome c oxidase subunit</fullName>
    </recommendedName>
</protein>
<dbReference type="Pfam" id="PF14715">
    <property type="entry name" value="FixP_N"/>
    <property type="match status" value="1"/>
</dbReference>
<evidence type="ECO:0000259" key="23">
    <source>
        <dbReference type="PROSITE" id="PS51007"/>
    </source>
</evidence>
<feature type="binding site" description="axial binding residue" evidence="20">
    <location>
        <position position="189"/>
    </location>
    <ligand>
        <name>heme c</name>
        <dbReference type="ChEBI" id="CHEBI:61717"/>
        <label>2</label>
    </ligand>
    <ligandPart>
        <name>Fe</name>
        <dbReference type="ChEBI" id="CHEBI:18248"/>
    </ligandPart>
</feature>
<evidence type="ECO:0000256" key="16">
    <source>
        <dbReference type="ARBA" id="ARBA00023004"/>
    </source>
</evidence>
<keyword evidence="9 22" id="KW-0812">Transmembrane</keyword>
<organism evidence="24 25">
    <name type="scientific">Polynucleobacter sphagniphilus</name>
    <dbReference type="NCBI Taxonomy" id="1743169"/>
    <lineage>
        <taxon>Bacteria</taxon>
        <taxon>Pseudomonadati</taxon>
        <taxon>Pseudomonadota</taxon>
        <taxon>Betaproteobacteria</taxon>
        <taxon>Burkholderiales</taxon>
        <taxon>Burkholderiaceae</taxon>
        <taxon>Polynucleobacter</taxon>
    </lineage>
</organism>
<keyword evidence="14 22" id="KW-1133">Transmembrane helix</keyword>
<gene>
    <name evidence="24" type="ORF">M2127_001202</name>
</gene>
<evidence type="ECO:0000313" key="24">
    <source>
        <dbReference type="EMBL" id="MDH6503898.1"/>
    </source>
</evidence>
<keyword evidence="5 19" id="KW-1003">Cell membrane</keyword>
<proteinExistence type="inferred from homology"/>
<evidence type="ECO:0000256" key="1">
    <source>
        <dbReference type="ARBA" id="ARBA00004533"/>
    </source>
</evidence>
<comment type="similarity">
    <text evidence="3 19">Belongs to the CcoP / FixP family.</text>
</comment>
<evidence type="ECO:0000256" key="18">
    <source>
        <dbReference type="ARBA" id="ARBA00023136"/>
    </source>
</evidence>